<keyword evidence="2" id="KW-0812">Transmembrane</keyword>
<comment type="caution">
    <text evidence="4">The sequence shown here is derived from an EMBL/GenBank/DDBJ whole genome shotgun (WGS) entry which is preliminary data.</text>
</comment>
<feature type="compositionally biased region" description="Acidic residues" evidence="1">
    <location>
        <begin position="1"/>
        <end position="19"/>
    </location>
</feature>
<accession>A0ABQ3Z4I6</accession>
<feature type="region of interest" description="Disordered" evidence="1">
    <location>
        <begin position="1"/>
        <end position="33"/>
    </location>
</feature>
<protein>
    <recommendedName>
        <fullName evidence="3">DUF5666 domain-containing protein</fullName>
    </recommendedName>
</protein>
<keyword evidence="2" id="KW-1133">Transmembrane helix</keyword>
<evidence type="ECO:0000313" key="5">
    <source>
        <dbReference type="Proteomes" id="UP000637628"/>
    </source>
</evidence>
<reference evidence="4 5" key="1">
    <citation type="submission" date="2021-01" db="EMBL/GenBank/DDBJ databases">
        <title>Whole genome shotgun sequence of Actinoplanes durhamensis NBRC 14914.</title>
        <authorList>
            <person name="Komaki H."/>
            <person name="Tamura T."/>
        </authorList>
    </citation>
    <scope>NUCLEOTIDE SEQUENCE [LARGE SCALE GENOMIC DNA]</scope>
    <source>
        <strain evidence="4 5">NBRC 14914</strain>
    </source>
</reference>
<dbReference type="Pfam" id="PF18914">
    <property type="entry name" value="DUF5666"/>
    <property type="match status" value="1"/>
</dbReference>
<evidence type="ECO:0000313" key="4">
    <source>
        <dbReference type="EMBL" id="GIE04749.1"/>
    </source>
</evidence>
<name>A0ABQ3Z4I6_9ACTN</name>
<organism evidence="4 5">
    <name type="scientific">Paractinoplanes durhamensis</name>
    <dbReference type="NCBI Taxonomy" id="113563"/>
    <lineage>
        <taxon>Bacteria</taxon>
        <taxon>Bacillati</taxon>
        <taxon>Actinomycetota</taxon>
        <taxon>Actinomycetes</taxon>
        <taxon>Micromonosporales</taxon>
        <taxon>Micromonosporaceae</taxon>
        <taxon>Paractinoplanes</taxon>
    </lineage>
</organism>
<feature type="compositionally biased region" description="Gly residues" evidence="1">
    <location>
        <begin position="82"/>
        <end position="103"/>
    </location>
</feature>
<keyword evidence="2" id="KW-0472">Membrane</keyword>
<proteinExistence type="predicted"/>
<feature type="region of interest" description="Disordered" evidence="1">
    <location>
        <begin position="67"/>
        <end position="103"/>
    </location>
</feature>
<dbReference type="EMBL" id="BOML01000050">
    <property type="protein sequence ID" value="GIE04749.1"/>
    <property type="molecule type" value="Genomic_DNA"/>
</dbReference>
<feature type="domain" description="DUF5666" evidence="3">
    <location>
        <begin position="107"/>
        <end position="170"/>
    </location>
</feature>
<feature type="transmembrane region" description="Helical" evidence="2">
    <location>
        <begin position="42"/>
        <end position="59"/>
    </location>
</feature>
<dbReference type="InterPro" id="IPR043724">
    <property type="entry name" value="DUF5666"/>
</dbReference>
<dbReference type="Proteomes" id="UP000637628">
    <property type="component" value="Unassembled WGS sequence"/>
</dbReference>
<evidence type="ECO:0000256" key="2">
    <source>
        <dbReference type="SAM" id="Phobius"/>
    </source>
</evidence>
<keyword evidence="5" id="KW-1185">Reference proteome</keyword>
<feature type="compositionally biased region" description="Low complexity" evidence="1">
    <location>
        <begin position="67"/>
        <end position="81"/>
    </location>
</feature>
<dbReference type="RefSeq" id="WP_203731767.1">
    <property type="nucleotide sequence ID" value="NZ_BAAATX010000021.1"/>
</dbReference>
<gene>
    <name evidence="4" type="ORF">Adu01nite_60990</name>
</gene>
<evidence type="ECO:0000259" key="3">
    <source>
        <dbReference type="Pfam" id="PF18914"/>
    </source>
</evidence>
<sequence>MSSDSDTEVLEGVTEEPPDNTDLPRELSSAAPRRWSNKATPALLGVFLLAGGFLGGVVVQKHWGKTATAGSTASSATRSGGQMPGGMGASGGPGGGFNPGGGGNATTGTLKSITAGALTMQTAAGKTVTVTIGESTKIQQTTTLATLKAGQSLSVQGATATDGSITATSVTAS</sequence>
<evidence type="ECO:0000256" key="1">
    <source>
        <dbReference type="SAM" id="MobiDB-lite"/>
    </source>
</evidence>